<dbReference type="SUPFAM" id="SSF81383">
    <property type="entry name" value="F-box domain"/>
    <property type="match status" value="1"/>
</dbReference>
<dbReference type="OrthoDB" id="5311681at2759"/>
<keyword evidence="3" id="KW-1185">Reference proteome</keyword>
<accession>A0A395S9V0</accession>
<dbReference type="SUPFAM" id="SSF52047">
    <property type="entry name" value="RNI-like"/>
    <property type="match status" value="1"/>
</dbReference>
<dbReference type="AlphaFoldDB" id="A0A395S9V0"/>
<proteinExistence type="predicted"/>
<evidence type="ECO:0000313" key="3">
    <source>
        <dbReference type="Proteomes" id="UP000266234"/>
    </source>
</evidence>
<evidence type="ECO:0000313" key="2">
    <source>
        <dbReference type="EMBL" id="RGP69110.1"/>
    </source>
</evidence>
<gene>
    <name evidence="2" type="ORF">FLONG3_7963</name>
</gene>
<organism evidence="2 3">
    <name type="scientific">Fusarium longipes</name>
    <dbReference type="NCBI Taxonomy" id="694270"/>
    <lineage>
        <taxon>Eukaryota</taxon>
        <taxon>Fungi</taxon>
        <taxon>Dikarya</taxon>
        <taxon>Ascomycota</taxon>
        <taxon>Pezizomycotina</taxon>
        <taxon>Sordariomycetes</taxon>
        <taxon>Hypocreomycetidae</taxon>
        <taxon>Hypocreales</taxon>
        <taxon>Nectriaceae</taxon>
        <taxon>Fusarium</taxon>
    </lineage>
</organism>
<reference evidence="2 3" key="1">
    <citation type="journal article" date="2018" name="PLoS Pathog.">
        <title>Evolution of structural diversity of trichothecenes, a family of toxins produced by plant pathogenic and entomopathogenic fungi.</title>
        <authorList>
            <person name="Proctor R.H."/>
            <person name="McCormick S.P."/>
            <person name="Kim H.S."/>
            <person name="Cardoza R.E."/>
            <person name="Stanley A.M."/>
            <person name="Lindo L."/>
            <person name="Kelly A."/>
            <person name="Brown D.W."/>
            <person name="Lee T."/>
            <person name="Vaughan M.M."/>
            <person name="Alexander N.J."/>
            <person name="Busman M."/>
            <person name="Gutierrez S."/>
        </authorList>
    </citation>
    <scope>NUCLEOTIDE SEQUENCE [LARGE SCALE GENOMIC DNA]</scope>
    <source>
        <strain evidence="2 3">NRRL 20695</strain>
    </source>
</reference>
<comment type="caution">
    <text evidence="2">The sequence shown here is derived from an EMBL/GenBank/DDBJ whole genome shotgun (WGS) entry which is preliminary data.</text>
</comment>
<dbReference type="STRING" id="694270.A0A395S9V0"/>
<evidence type="ECO:0008006" key="4">
    <source>
        <dbReference type="Google" id="ProtNLM"/>
    </source>
</evidence>
<dbReference type="Proteomes" id="UP000266234">
    <property type="component" value="Unassembled WGS sequence"/>
</dbReference>
<name>A0A395S9V0_9HYPO</name>
<dbReference type="InterPro" id="IPR032675">
    <property type="entry name" value="LRR_dom_sf"/>
</dbReference>
<sequence length="577" mass="65039">MALRRSARLAGIEPPDAEAYATYDLRSGPKKRKITIDKKRVPKSGGTKTKSYPNDRPQLGEPAPEDALSVLPAEIQLEIIAHISDRKSMINMARTSKRYYSLVMPVIYEHVSVDFRIPNGFSRVLKPLDACLSIAQKRKLRKLAKYKGRLRRFYYRLNPDVIPSCAQSMAHSIVALKKLKSLSLGRVSCFGRIRNTDAVKILSQLHSLEHLSITNTCDCFASGVTLQTMLMRSSMTLESMEIDILSHPYRCLTNPNGFEAGHPNPTNQPLRFPALKSLLLIPRTMRLVSEDGDFMLPSLNAVDFSQLRELHLLSETDQSSFLKSLEESFSRTDRRLIRLRDLLLSKAVTGAEQHSVTSDVEIQGICQFLASFDTLRSLEIGEIYQSVYNKVVDDTGIPQQLSQTITQHKDLESLRFTCLSLGSNPLVSTKNMEVFTKNLPQLRVLDLPMESVVHEGTELLLKAPNFDGIARAICYSNNLESLSLSSNHLSQRDSARVLCIVVERLLHLVGDSEDFTWENTFKLSHITVGSFREFTVGSNLKHTEGLSYPVKVNKDGKSVWFQSELKNFHVELDQRSL</sequence>
<dbReference type="Gene3D" id="3.80.10.10">
    <property type="entry name" value="Ribonuclease Inhibitor"/>
    <property type="match status" value="1"/>
</dbReference>
<protein>
    <recommendedName>
        <fullName evidence="4">F-box domain-containing protein</fullName>
    </recommendedName>
</protein>
<dbReference type="InterPro" id="IPR036047">
    <property type="entry name" value="F-box-like_dom_sf"/>
</dbReference>
<evidence type="ECO:0000256" key="1">
    <source>
        <dbReference type="SAM" id="MobiDB-lite"/>
    </source>
</evidence>
<feature type="region of interest" description="Disordered" evidence="1">
    <location>
        <begin position="31"/>
        <end position="63"/>
    </location>
</feature>
<dbReference type="EMBL" id="PXOG01000186">
    <property type="protein sequence ID" value="RGP69110.1"/>
    <property type="molecule type" value="Genomic_DNA"/>
</dbReference>